<evidence type="ECO:0000256" key="1">
    <source>
        <dbReference type="ARBA" id="ARBA00022801"/>
    </source>
</evidence>
<reference evidence="3" key="1">
    <citation type="submission" date="2023-06" db="EMBL/GenBank/DDBJ databases">
        <title>MT1 and MT2 Draft Genomes of Novel Species.</title>
        <authorList>
            <person name="Venkateswaran K."/>
        </authorList>
    </citation>
    <scope>NUCLEOTIDE SEQUENCE</scope>
    <source>
        <strain evidence="3">IIF3SC-B10</strain>
    </source>
</reference>
<gene>
    <name evidence="3" type="ORF">P5G52_03340</name>
</gene>
<keyword evidence="4" id="KW-1185">Reference proteome</keyword>
<dbReference type="InterPro" id="IPR013094">
    <property type="entry name" value="AB_hydrolase_3"/>
</dbReference>
<comment type="caution">
    <text evidence="3">The sequence shown here is derived from an EMBL/GenBank/DDBJ whole genome shotgun (WGS) entry which is preliminary data.</text>
</comment>
<dbReference type="EMBL" id="JAROCG010000001">
    <property type="protein sequence ID" value="MDN4609892.1"/>
    <property type="molecule type" value="Genomic_DNA"/>
</dbReference>
<dbReference type="InterPro" id="IPR050300">
    <property type="entry name" value="GDXG_lipolytic_enzyme"/>
</dbReference>
<name>A0ABT8JYG6_9MICC</name>
<evidence type="ECO:0000313" key="4">
    <source>
        <dbReference type="Proteomes" id="UP001174209"/>
    </source>
</evidence>
<evidence type="ECO:0000313" key="3">
    <source>
        <dbReference type="EMBL" id="MDN4609892.1"/>
    </source>
</evidence>
<dbReference type="PANTHER" id="PTHR48081:SF8">
    <property type="entry name" value="ALPHA_BETA HYDROLASE FOLD-3 DOMAIN-CONTAINING PROTEIN-RELATED"/>
    <property type="match status" value="1"/>
</dbReference>
<protein>
    <submittedName>
        <fullName evidence="3">Alpha/beta hydrolase fold domain-containing protein</fullName>
    </submittedName>
</protein>
<dbReference type="PANTHER" id="PTHR48081">
    <property type="entry name" value="AB HYDROLASE SUPERFAMILY PROTEIN C4A8.06C"/>
    <property type="match status" value="1"/>
</dbReference>
<dbReference type="InterPro" id="IPR029058">
    <property type="entry name" value="AB_hydrolase_fold"/>
</dbReference>
<dbReference type="Pfam" id="PF07859">
    <property type="entry name" value="Abhydrolase_3"/>
    <property type="match status" value="1"/>
</dbReference>
<dbReference type="GO" id="GO:0016787">
    <property type="term" value="F:hydrolase activity"/>
    <property type="evidence" value="ECO:0007669"/>
    <property type="project" value="UniProtKB-KW"/>
</dbReference>
<proteinExistence type="predicted"/>
<sequence>MTIAYDPDFESALAAMHAAYPHGFPVTPRMDWQALRTSTEQAFEETRRAASMPSDIRWTDHQRTTSDGRALNLRWIQKEGGQPGSALVYIHGGGMICCTVEHYMLVLAGLVHDSGVPILAVDFLNAPENRAEHLAEDALTGVSWLLEHSPELGIDASRIAIGGDSGGGGIAAGATILARDRGIPIAKQILICPMLDDRTVEPDPVLAPLATWTYDNNITAWTAILGDRRGTDTVPASVAPARLTDFRNLPPAFIDTGEVDIFRDEDITYAQNLLRAGVHVDFFLNPGAPHGFEGLTPSSPLAKTVWAQRIKAIRSI</sequence>
<dbReference type="Gene3D" id="3.40.50.1820">
    <property type="entry name" value="alpha/beta hydrolase"/>
    <property type="match status" value="1"/>
</dbReference>
<accession>A0ABT8JYG6</accession>
<evidence type="ECO:0000259" key="2">
    <source>
        <dbReference type="Pfam" id="PF07859"/>
    </source>
</evidence>
<dbReference type="SUPFAM" id="SSF53474">
    <property type="entry name" value="alpha/beta-Hydrolases"/>
    <property type="match status" value="1"/>
</dbReference>
<keyword evidence="1 3" id="KW-0378">Hydrolase</keyword>
<dbReference type="RefSeq" id="WP_301224661.1">
    <property type="nucleotide sequence ID" value="NZ_JAROCG010000001.1"/>
</dbReference>
<organism evidence="3 4">
    <name type="scientific">Arthrobacter burdickii</name>
    <dbReference type="NCBI Taxonomy" id="3035920"/>
    <lineage>
        <taxon>Bacteria</taxon>
        <taxon>Bacillati</taxon>
        <taxon>Actinomycetota</taxon>
        <taxon>Actinomycetes</taxon>
        <taxon>Micrococcales</taxon>
        <taxon>Micrococcaceae</taxon>
        <taxon>Arthrobacter</taxon>
    </lineage>
</organism>
<feature type="domain" description="Alpha/beta hydrolase fold-3" evidence="2">
    <location>
        <begin position="87"/>
        <end position="292"/>
    </location>
</feature>
<dbReference type="Proteomes" id="UP001174209">
    <property type="component" value="Unassembled WGS sequence"/>
</dbReference>